<keyword evidence="1" id="KW-0175">Coiled coil</keyword>
<protein>
    <submittedName>
        <fullName evidence="3">Uncharacterized protein</fullName>
    </submittedName>
</protein>
<dbReference type="RefSeq" id="WP_010797482.1">
    <property type="nucleotide sequence ID" value="NZ_CP053063.1"/>
</dbReference>
<dbReference type="Proteomes" id="UP000250443">
    <property type="component" value="Unassembled WGS sequence"/>
</dbReference>
<accession>A0A2X2CNW0</accession>
<name>A0A2X2CNW0_PSELU</name>
<dbReference type="EMBL" id="JADMCD010000001">
    <property type="protein sequence ID" value="MBF8639221.1"/>
    <property type="molecule type" value="Genomic_DNA"/>
</dbReference>
<dbReference type="GeneID" id="300266968"/>
<evidence type="ECO:0000313" key="5">
    <source>
        <dbReference type="Proteomes" id="UP000626180"/>
    </source>
</evidence>
<proteinExistence type="predicted"/>
<dbReference type="EMBL" id="UAUF01000013">
    <property type="protein sequence ID" value="SPZ09867.1"/>
    <property type="molecule type" value="Genomic_DNA"/>
</dbReference>
<reference evidence="2 5" key="2">
    <citation type="submission" date="2020-10" db="EMBL/GenBank/DDBJ databases">
        <title>Genome sequences of Pseudomonas isolates.</title>
        <authorList>
            <person name="Wessels L."/>
            <person name="Reich F."/>
            <person name="Hammerl J."/>
        </authorList>
    </citation>
    <scope>NUCLEOTIDE SEQUENCE [LARGE SCALE GENOMIC DNA]</scope>
    <source>
        <strain evidence="2 5">20-MO00624-0</strain>
    </source>
</reference>
<evidence type="ECO:0000313" key="2">
    <source>
        <dbReference type="EMBL" id="MBF8639221.1"/>
    </source>
</evidence>
<gene>
    <name evidence="2" type="ORF">IRZ65_00810</name>
    <name evidence="3" type="ORF">NCTC11842_03451</name>
</gene>
<sequence>MSPADDLSQSLAMADSGTLMQRYRALELEHRYHLSVIKDLRYHITALQRENDRLRRQLNQVDVR</sequence>
<evidence type="ECO:0000256" key="1">
    <source>
        <dbReference type="SAM" id="Coils"/>
    </source>
</evidence>
<reference evidence="3 4" key="1">
    <citation type="submission" date="2018-06" db="EMBL/GenBank/DDBJ databases">
        <authorList>
            <consortium name="Pathogen Informatics"/>
            <person name="Doyle S."/>
        </authorList>
    </citation>
    <scope>NUCLEOTIDE SEQUENCE [LARGE SCALE GENOMIC DNA]</scope>
    <source>
        <strain evidence="3 4">NCTC11842</strain>
    </source>
</reference>
<organism evidence="3 4">
    <name type="scientific">Pseudomonas luteola</name>
    <dbReference type="NCBI Taxonomy" id="47886"/>
    <lineage>
        <taxon>Bacteria</taxon>
        <taxon>Pseudomonadati</taxon>
        <taxon>Pseudomonadota</taxon>
        <taxon>Gammaproteobacteria</taxon>
        <taxon>Pseudomonadales</taxon>
        <taxon>Pseudomonadaceae</taxon>
        <taxon>Pseudomonas</taxon>
    </lineage>
</organism>
<evidence type="ECO:0000313" key="3">
    <source>
        <dbReference type="EMBL" id="SPZ09867.1"/>
    </source>
</evidence>
<dbReference type="Proteomes" id="UP000626180">
    <property type="component" value="Unassembled WGS sequence"/>
</dbReference>
<feature type="coiled-coil region" evidence="1">
    <location>
        <begin position="37"/>
        <end position="64"/>
    </location>
</feature>
<evidence type="ECO:0000313" key="4">
    <source>
        <dbReference type="Proteomes" id="UP000250443"/>
    </source>
</evidence>
<keyword evidence="5" id="KW-1185">Reference proteome</keyword>
<dbReference type="AlphaFoldDB" id="A0A2X2CNW0"/>